<accession>A0AAU9SQ05</accession>
<name>A0AAU9SQ05_THLAR</name>
<dbReference type="EMBL" id="OU466862">
    <property type="protein sequence ID" value="CAH2069317.1"/>
    <property type="molecule type" value="Genomic_DNA"/>
</dbReference>
<evidence type="ECO:0000313" key="2">
    <source>
        <dbReference type="EMBL" id="CAH2069317.1"/>
    </source>
</evidence>
<feature type="region of interest" description="Disordered" evidence="1">
    <location>
        <begin position="1"/>
        <end position="101"/>
    </location>
</feature>
<reference evidence="2 3" key="1">
    <citation type="submission" date="2022-03" db="EMBL/GenBank/DDBJ databases">
        <authorList>
            <person name="Nunn A."/>
            <person name="Chopra R."/>
            <person name="Nunn A."/>
            <person name="Contreras Garrido A."/>
        </authorList>
    </citation>
    <scope>NUCLEOTIDE SEQUENCE [LARGE SCALE GENOMIC DNA]</scope>
</reference>
<dbReference type="Proteomes" id="UP000836841">
    <property type="component" value="Chromosome 6"/>
</dbReference>
<keyword evidence="3" id="KW-1185">Reference proteome</keyword>
<evidence type="ECO:0000313" key="3">
    <source>
        <dbReference type="Proteomes" id="UP000836841"/>
    </source>
</evidence>
<sequence length="120" mass="12761">MVGTISGEISTIEVSPAPSPIEHSSHSPSQSETEMSSTPSPSPSNSESRPPDDIYPPPSKSPEAGDLLNYTEVSGTEGEKSSGGGKKGRNRGWSNCSGEYGRRRWIRVEETAREPSSIAL</sequence>
<dbReference type="AlphaFoldDB" id="A0AAU9SQ05"/>
<organism evidence="2 3">
    <name type="scientific">Thlaspi arvense</name>
    <name type="common">Field penny-cress</name>
    <dbReference type="NCBI Taxonomy" id="13288"/>
    <lineage>
        <taxon>Eukaryota</taxon>
        <taxon>Viridiplantae</taxon>
        <taxon>Streptophyta</taxon>
        <taxon>Embryophyta</taxon>
        <taxon>Tracheophyta</taxon>
        <taxon>Spermatophyta</taxon>
        <taxon>Magnoliopsida</taxon>
        <taxon>eudicotyledons</taxon>
        <taxon>Gunneridae</taxon>
        <taxon>Pentapetalae</taxon>
        <taxon>rosids</taxon>
        <taxon>malvids</taxon>
        <taxon>Brassicales</taxon>
        <taxon>Brassicaceae</taxon>
        <taxon>Thlaspideae</taxon>
        <taxon>Thlaspi</taxon>
    </lineage>
</organism>
<feature type="compositionally biased region" description="Low complexity" evidence="1">
    <location>
        <begin position="20"/>
        <end position="48"/>
    </location>
</feature>
<gene>
    <name evidence="2" type="ORF">TAV2_LOCUS20564</name>
</gene>
<proteinExistence type="predicted"/>
<evidence type="ECO:0000256" key="1">
    <source>
        <dbReference type="SAM" id="MobiDB-lite"/>
    </source>
</evidence>
<protein>
    <submittedName>
        <fullName evidence="2">Uncharacterized protein</fullName>
    </submittedName>
</protein>